<dbReference type="InterPro" id="IPR038076">
    <property type="entry name" value="MgtE_N_sf"/>
</dbReference>
<feature type="transmembrane region" description="Helical" evidence="9">
    <location>
        <begin position="280"/>
        <end position="300"/>
    </location>
</feature>
<evidence type="ECO:0000256" key="6">
    <source>
        <dbReference type="ARBA" id="ARBA00022989"/>
    </source>
</evidence>
<keyword evidence="8" id="KW-0129">CBS domain</keyword>
<feature type="domain" description="CBS" evidence="10">
    <location>
        <begin position="196"/>
        <end position="252"/>
    </location>
</feature>
<dbReference type="Gene3D" id="3.10.580.10">
    <property type="entry name" value="CBS-domain"/>
    <property type="match status" value="1"/>
</dbReference>
<dbReference type="Gene3D" id="1.25.60.10">
    <property type="entry name" value="MgtE N-terminal domain-like"/>
    <property type="match status" value="1"/>
</dbReference>
<evidence type="ECO:0000256" key="3">
    <source>
        <dbReference type="ARBA" id="ARBA00022448"/>
    </source>
</evidence>
<keyword evidence="9" id="KW-1003">Cell membrane</keyword>
<evidence type="ECO:0000313" key="11">
    <source>
        <dbReference type="EMBL" id="RZT84282.1"/>
    </source>
</evidence>
<dbReference type="SUPFAM" id="SSF54631">
    <property type="entry name" value="CBS-domain pair"/>
    <property type="match status" value="1"/>
</dbReference>
<dbReference type="NCBIfam" id="TIGR00400">
    <property type="entry name" value="mgtE"/>
    <property type="match status" value="1"/>
</dbReference>
<dbReference type="Gene3D" id="1.10.357.20">
    <property type="entry name" value="SLC41 divalent cation transporters, integral membrane domain"/>
    <property type="match status" value="1"/>
</dbReference>
<comment type="subcellular location">
    <subcellularLocation>
        <location evidence="9">Cell membrane</location>
        <topology evidence="9">Multi-pass membrane protein</topology>
    </subcellularLocation>
    <subcellularLocation>
        <location evidence="1">Membrane</location>
        <topology evidence="1">Multi-pass membrane protein</topology>
    </subcellularLocation>
</comment>
<dbReference type="Pfam" id="PF01769">
    <property type="entry name" value="MgtE"/>
    <property type="match status" value="1"/>
</dbReference>
<feature type="domain" description="CBS" evidence="10">
    <location>
        <begin position="132"/>
        <end position="195"/>
    </location>
</feature>
<dbReference type="PANTHER" id="PTHR43773">
    <property type="entry name" value="MAGNESIUM TRANSPORTER MGTE"/>
    <property type="match status" value="1"/>
</dbReference>
<dbReference type="InterPro" id="IPR036739">
    <property type="entry name" value="SLC41_membr_dom_sf"/>
</dbReference>
<sequence>MPVDDIRASVRDGDLPAVSRRLDGLPAHEVADLLARLDESSAGLVFRMLGKDEALAAFEDLDPVSQHGLLRGMRDGAVGELVERMEPDDRARMLGEVPASVANRVLAGLSPGEREMTASLLGYPARSAGRSMSPELVSLHSDDTVARALDRVRRDGASAETVYTLPIVDEGRCYAGVVTLRRLVLGDPGATVGELADPSAPWVLATDPAEDAAHLMRETDVLALPVLDAEHRLLGLITIDDAVDVLEQAQTEDTARQAGAAPWAGHYMAQRVWPLARSRVVWLLLLLVAATLTVNVLQFFEDTLETVTALALFVPLLIGTGGNAGAQAATASVRAVAVGEVRPSDVLAVAWREARVGIALGAMLAVAALGIGSALVGMRIAVVVAISLVAICAWAATIGATMPLVAKRLGIDPAVVSAPAVTTLVDATGLIIYFVVARAVLGI</sequence>
<dbReference type="CDD" id="cd04606">
    <property type="entry name" value="CBS_pair_Mg_transporter"/>
    <property type="match status" value="1"/>
</dbReference>
<keyword evidence="4 9" id="KW-0812">Transmembrane</keyword>
<dbReference type="InterPro" id="IPR006668">
    <property type="entry name" value="Mg_transptr_MgtE_intracell_dom"/>
</dbReference>
<feature type="transmembrane region" description="Helical" evidence="9">
    <location>
        <begin position="356"/>
        <end position="376"/>
    </location>
</feature>
<dbReference type="RefSeq" id="WP_130288903.1">
    <property type="nucleotide sequence ID" value="NZ_SHKL01000001.1"/>
</dbReference>
<dbReference type="GO" id="GO:0046872">
    <property type="term" value="F:metal ion binding"/>
    <property type="evidence" value="ECO:0007669"/>
    <property type="project" value="UniProtKB-KW"/>
</dbReference>
<dbReference type="SUPFAM" id="SSF161093">
    <property type="entry name" value="MgtE membrane domain-like"/>
    <property type="match status" value="1"/>
</dbReference>
<keyword evidence="9" id="KW-0479">Metal-binding</keyword>
<dbReference type="GO" id="GO:0015095">
    <property type="term" value="F:magnesium ion transmembrane transporter activity"/>
    <property type="evidence" value="ECO:0007669"/>
    <property type="project" value="UniProtKB-UniRule"/>
</dbReference>
<comment type="caution">
    <text evidence="9">Lacks conserved residue(s) required for the propagation of feature annotation.</text>
</comment>
<evidence type="ECO:0000256" key="5">
    <source>
        <dbReference type="ARBA" id="ARBA00022842"/>
    </source>
</evidence>
<name>A0A4Q7URF0_PSEST</name>
<evidence type="ECO:0000256" key="7">
    <source>
        <dbReference type="ARBA" id="ARBA00023136"/>
    </source>
</evidence>
<evidence type="ECO:0000256" key="2">
    <source>
        <dbReference type="ARBA" id="ARBA00009749"/>
    </source>
</evidence>
<evidence type="ECO:0000256" key="8">
    <source>
        <dbReference type="PROSITE-ProRule" id="PRU00703"/>
    </source>
</evidence>
<dbReference type="InterPro" id="IPR046342">
    <property type="entry name" value="CBS_dom_sf"/>
</dbReference>
<dbReference type="SMART" id="SM00924">
    <property type="entry name" value="MgtE_N"/>
    <property type="match status" value="1"/>
</dbReference>
<keyword evidence="7 9" id="KW-0472">Membrane</keyword>
<keyword evidence="12" id="KW-1185">Reference proteome</keyword>
<dbReference type="OrthoDB" id="9790355at2"/>
<accession>A0A4Q7URF0</accession>
<dbReference type="Proteomes" id="UP000291591">
    <property type="component" value="Unassembled WGS sequence"/>
</dbReference>
<evidence type="ECO:0000256" key="4">
    <source>
        <dbReference type="ARBA" id="ARBA00022692"/>
    </source>
</evidence>
<dbReference type="InterPro" id="IPR006667">
    <property type="entry name" value="SLC41_membr_dom"/>
</dbReference>
<dbReference type="PANTHER" id="PTHR43773:SF1">
    <property type="entry name" value="MAGNESIUM TRANSPORTER MGTE"/>
    <property type="match status" value="1"/>
</dbReference>
<evidence type="ECO:0000256" key="9">
    <source>
        <dbReference type="RuleBase" id="RU362011"/>
    </source>
</evidence>
<keyword evidence="3 9" id="KW-0813">Transport</keyword>
<comment type="similarity">
    <text evidence="2 9">Belongs to the SLC41A transporter family.</text>
</comment>
<keyword evidence="5 9" id="KW-0460">Magnesium</keyword>
<evidence type="ECO:0000256" key="1">
    <source>
        <dbReference type="ARBA" id="ARBA00004141"/>
    </source>
</evidence>
<gene>
    <name evidence="11" type="ORF">EV383_1120</name>
</gene>
<dbReference type="Pfam" id="PF03448">
    <property type="entry name" value="MgtE_N"/>
    <property type="match status" value="1"/>
</dbReference>
<feature type="transmembrane region" description="Helical" evidence="9">
    <location>
        <begin position="383"/>
        <end position="406"/>
    </location>
</feature>
<dbReference type="GO" id="GO:0005886">
    <property type="term" value="C:plasma membrane"/>
    <property type="evidence" value="ECO:0007669"/>
    <property type="project" value="UniProtKB-SubCell"/>
</dbReference>
<dbReference type="InterPro" id="IPR000644">
    <property type="entry name" value="CBS_dom"/>
</dbReference>
<comment type="function">
    <text evidence="9">Acts as a magnesium transporter.</text>
</comment>
<dbReference type="InterPro" id="IPR006669">
    <property type="entry name" value="MgtE_transporter"/>
</dbReference>
<protein>
    <recommendedName>
        <fullName evidence="9">Magnesium transporter MgtE</fullName>
    </recommendedName>
</protein>
<comment type="caution">
    <text evidence="11">The sequence shown here is derived from an EMBL/GenBank/DDBJ whole genome shotgun (WGS) entry which is preliminary data.</text>
</comment>
<dbReference type="EMBL" id="SHKL01000001">
    <property type="protein sequence ID" value="RZT84282.1"/>
    <property type="molecule type" value="Genomic_DNA"/>
</dbReference>
<evidence type="ECO:0000313" key="12">
    <source>
        <dbReference type="Proteomes" id="UP000291591"/>
    </source>
</evidence>
<dbReference type="Pfam" id="PF00571">
    <property type="entry name" value="CBS"/>
    <property type="match status" value="2"/>
</dbReference>
<dbReference type="SUPFAM" id="SSF158791">
    <property type="entry name" value="MgtE N-terminal domain-like"/>
    <property type="match status" value="1"/>
</dbReference>
<dbReference type="AlphaFoldDB" id="A0A4Q7URF0"/>
<feature type="transmembrane region" description="Helical" evidence="9">
    <location>
        <begin position="418"/>
        <end position="441"/>
    </location>
</feature>
<dbReference type="SMART" id="SM00116">
    <property type="entry name" value="CBS"/>
    <property type="match status" value="2"/>
</dbReference>
<comment type="subunit">
    <text evidence="9">Homodimer.</text>
</comment>
<organism evidence="11 12">
    <name type="scientific">Pseudonocardia sediminis</name>
    <dbReference type="NCBI Taxonomy" id="1397368"/>
    <lineage>
        <taxon>Bacteria</taxon>
        <taxon>Bacillati</taxon>
        <taxon>Actinomycetota</taxon>
        <taxon>Actinomycetes</taxon>
        <taxon>Pseudonocardiales</taxon>
        <taxon>Pseudonocardiaceae</taxon>
        <taxon>Pseudonocardia</taxon>
    </lineage>
</organism>
<proteinExistence type="inferred from homology"/>
<reference evidence="11 12" key="1">
    <citation type="submission" date="2019-02" db="EMBL/GenBank/DDBJ databases">
        <title>Sequencing the genomes of 1000 actinobacteria strains.</title>
        <authorList>
            <person name="Klenk H.-P."/>
        </authorList>
    </citation>
    <scope>NUCLEOTIDE SEQUENCE [LARGE SCALE GENOMIC DNA]</scope>
    <source>
        <strain evidence="11 12">DSM 45779</strain>
    </source>
</reference>
<dbReference type="PROSITE" id="PS51371">
    <property type="entry name" value="CBS"/>
    <property type="match status" value="2"/>
</dbReference>
<evidence type="ECO:0000259" key="10">
    <source>
        <dbReference type="PROSITE" id="PS51371"/>
    </source>
</evidence>
<keyword evidence="6 9" id="KW-1133">Transmembrane helix</keyword>